<evidence type="ECO:0000256" key="1">
    <source>
        <dbReference type="SAM" id="MobiDB-lite"/>
    </source>
</evidence>
<feature type="compositionally biased region" description="Low complexity" evidence="1">
    <location>
        <begin position="149"/>
        <end position="158"/>
    </location>
</feature>
<comment type="caution">
    <text evidence="2">The sequence shown here is derived from an EMBL/GenBank/DDBJ whole genome shotgun (WGS) entry which is preliminary data.</text>
</comment>
<evidence type="ECO:0000313" key="2">
    <source>
        <dbReference type="EMBL" id="GAA3543562.1"/>
    </source>
</evidence>
<name>A0ABP6VZY1_9ACTN</name>
<dbReference type="Proteomes" id="UP001500707">
    <property type="component" value="Unassembled WGS sequence"/>
</dbReference>
<sequence length="329" mass="34752">MGHIKGGHELLYDALKATYNLPQSIFNAAADLDVFSLLEDKQNDEFLAAVDQWVWDRDTSQAAWEAELAQDAAEEAALAAENAARDARNAPGDTAKMAAATKAAAAAAKANSAANAAQIAADVASQQKDEKKRKEEVRKAEEKRKEAEAAAQEANKQAGSNHKNPRPDSEETSACLELKNFMEKCGHVKWSSTECETWLANARGCASPTLINPGPDGVLVCGGEPSITPGVEGRLIQACRADISHPTPDSGPVCIGHSNGWIGGAAIVDKFGCDSTVAQSSDWGCPDKANPQAPVTAKMWCPPPIPNTPFPPCVVSGDPGWPPRPADHP</sequence>
<dbReference type="EMBL" id="BAABCE010000005">
    <property type="protein sequence ID" value="GAA3543562.1"/>
    <property type="molecule type" value="Genomic_DNA"/>
</dbReference>
<accession>A0ABP6VZY1</accession>
<proteinExistence type="predicted"/>
<feature type="region of interest" description="Disordered" evidence="1">
    <location>
        <begin position="122"/>
        <end position="172"/>
    </location>
</feature>
<gene>
    <name evidence="2" type="ORF">GCM10022295_26770</name>
</gene>
<keyword evidence="3" id="KW-1185">Reference proteome</keyword>
<evidence type="ECO:0000313" key="3">
    <source>
        <dbReference type="Proteomes" id="UP001500707"/>
    </source>
</evidence>
<reference evidence="3" key="1">
    <citation type="journal article" date="2019" name="Int. J. Syst. Evol. Microbiol.">
        <title>The Global Catalogue of Microorganisms (GCM) 10K type strain sequencing project: providing services to taxonomists for standard genome sequencing and annotation.</title>
        <authorList>
            <consortium name="The Broad Institute Genomics Platform"/>
            <consortium name="The Broad Institute Genome Sequencing Center for Infectious Disease"/>
            <person name="Wu L."/>
            <person name="Ma J."/>
        </authorList>
    </citation>
    <scope>NUCLEOTIDE SEQUENCE [LARGE SCALE GENOMIC DNA]</scope>
    <source>
        <strain evidence="3">JCM 17656</strain>
    </source>
</reference>
<organism evidence="2 3">
    <name type="scientific">Streptomyces osmaniensis</name>
    <dbReference type="NCBI Taxonomy" id="593134"/>
    <lineage>
        <taxon>Bacteria</taxon>
        <taxon>Bacillati</taxon>
        <taxon>Actinomycetota</taxon>
        <taxon>Actinomycetes</taxon>
        <taxon>Kitasatosporales</taxon>
        <taxon>Streptomycetaceae</taxon>
        <taxon>Streptomyces</taxon>
    </lineage>
</organism>
<protein>
    <submittedName>
        <fullName evidence="2">Uncharacterized protein</fullName>
    </submittedName>
</protein>
<feature type="compositionally biased region" description="Basic and acidic residues" evidence="1">
    <location>
        <begin position="127"/>
        <end position="148"/>
    </location>
</feature>